<dbReference type="Proteomes" id="UP000288227">
    <property type="component" value="Unassembled WGS sequence"/>
</dbReference>
<evidence type="ECO:0000313" key="3">
    <source>
        <dbReference type="Proteomes" id="UP000288227"/>
    </source>
</evidence>
<reference evidence="2 3" key="1">
    <citation type="submission" date="2018-11" db="EMBL/GenBank/DDBJ databases">
        <title>Chryseotalea sanarue gen. nov., sp., nov., a member of the family Cytophagaceae, isolated from a brackish lake in Hamamatsu Japan.</title>
        <authorList>
            <person name="Maejima Y."/>
            <person name="Iino T."/>
            <person name="Muraguchi Y."/>
            <person name="Fukuda K."/>
            <person name="Ohkuma M."/>
            <person name="Moriuchi R."/>
            <person name="Dohra H."/>
            <person name="Kimbara K."/>
            <person name="Shintani M."/>
        </authorList>
    </citation>
    <scope>NUCLEOTIDE SEQUENCE [LARGE SCALE GENOMIC DNA]</scope>
    <source>
        <strain evidence="2 3">Ys</strain>
    </source>
</reference>
<dbReference type="AlphaFoldDB" id="A0A401U731"/>
<evidence type="ECO:0000313" key="2">
    <source>
        <dbReference type="EMBL" id="GCC50682.1"/>
    </source>
</evidence>
<protein>
    <recommendedName>
        <fullName evidence="4">Outer membrane protein beta-barrel domain-containing protein</fullName>
    </recommendedName>
</protein>
<accession>A0A401U731</accession>
<evidence type="ECO:0000256" key="1">
    <source>
        <dbReference type="SAM" id="SignalP"/>
    </source>
</evidence>
<keyword evidence="3" id="KW-1185">Reference proteome</keyword>
<dbReference type="OrthoDB" id="978645at2"/>
<keyword evidence="1" id="KW-0732">Signal</keyword>
<feature type="chain" id="PRO_5019188761" description="Outer membrane protein beta-barrel domain-containing protein" evidence="1">
    <location>
        <begin position="23"/>
        <end position="242"/>
    </location>
</feature>
<feature type="signal peptide" evidence="1">
    <location>
        <begin position="1"/>
        <end position="22"/>
    </location>
</feature>
<evidence type="ECO:0008006" key="4">
    <source>
        <dbReference type="Google" id="ProtNLM"/>
    </source>
</evidence>
<proteinExistence type="predicted"/>
<comment type="caution">
    <text evidence="2">The sequence shown here is derived from an EMBL/GenBank/DDBJ whole genome shotgun (WGS) entry which is preliminary data.</text>
</comment>
<dbReference type="RefSeq" id="WP_127121353.1">
    <property type="nucleotide sequence ID" value="NZ_BHXQ01000002.1"/>
</dbReference>
<gene>
    <name evidence="2" type="ORF">SanaruYs_09000</name>
</gene>
<organism evidence="2 3">
    <name type="scientific">Chryseotalea sanaruensis</name>
    <dbReference type="NCBI Taxonomy" id="2482724"/>
    <lineage>
        <taxon>Bacteria</taxon>
        <taxon>Pseudomonadati</taxon>
        <taxon>Bacteroidota</taxon>
        <taxon>Cytophagia</taxon>
        <taxon>Cytophagales</taxon>
        <taxon>Chryseotaleaceae</taxon>
        <taxon>Chryseotalea</taxon>
    </lineage>
</organism>
<dbReference type="EMBL" id="BHXQ01000002">
    <property type="protein sequence ID" value="GCC50682.1"/>
    <property type="molecule type" value="Genomic_DNA"/>
</dbReference>
<sequence length="242" mass="27732">MQPFKSFFILTLFLLSSQLLYAQKSKGGYSKSSYTLNKHNFKAPRVGHHKAKTICPIFENSKYPYQGIGFKVGDPFSLSYKLYPVKHYAFVLDVGSPSSSLYSKLFREEFTLKTDELTPDLEGVEYLSHEIKSDFVLDAKVLYQLDADKLSKGLQVYGGLGWELRRTSIEYDYFYQTAPNFNEPGTLTTKRLTQGVQAAVGIEYAYFQLPISAFIEMEYYIDMQQQPGWTHLQGGIGLRYVF</sequence>
<name>A0A401U731_9BACT</name>